<proteinExistence type="predicted"/>
<reference evidence="1" key="1">
    <citation type="submission" date="2023-10" db="EMBL/GenBank/DDBJ databases">
        <authorList>
            <person name="Rodriguez Cubillos JULIANA M."/>
            <person name="De Vega J."/>
        </authorList>
    </citation>
    <scope>NUCLEOTIDE SEQUENCE</scope>
</reference>
<dbReference type="Proteomes" id="UP001177021">
    <property type="component" value="Unassembled WGS sequence"/>
</dbReference>
<name>A0ACB0JS59_TRIPR</name>
<organism evidence="1 2">
    <name type="scientific">Trifolium pratense</name>
    <name type="common">Red clover</name>
    <dbReference type="NCBI Taxonomy" id="57577"/>
    <lineage>
        <taxon>Eukaryota</taxon>
        <taxon>Viridiplantae</taxon>
        <taxon>Streptophyta</taxon>
        <taxon>Embryophyta</taxon>
        <taxon>Tracheophyta</taxon>
        <taxon>Spermatophyta</taxon>
        <taxon>Magnoliopsida</taxon>
        <taxon>eudicotyledons</taxon>
        <taxon>Gunneridae</taxon>
        <taxon>Pentapetalae</taxon>
        <taxon>rosids</taxon>
        <taxon>fabids</taxon>
        <taxon>Fabales</taxon>
        <taxon>Fabaceae</taxon>
        <taxon>Papilionoideae</taxon>
        <taxon>50 kb inversion clade</taxon>
        <taxon>NPAAA clade</taxon>
        <taxon>Hologalegina</taxon>
        <taxon>IRL clade</taxon>
        <taxon>Trifolieae</taxon>
        <taxon>Trifolium</taxon>
    </lineage>
</organism>
<dbReference type="EMBL" id="CASHSV030000109">
    <property type="protein sequence ID" value="CAJ2646450.1"/>
    <property type="molecule type" value="Genomic_DNA"/>
</dbReference>
<protein>
    <submittedName>
        <fullName evidence="1">Uncharacterized protein</fullName>
    </submittedName>
</protein>
<accession>A0ACB0JS59</accession>
<evidence type="ECO:0000313" key="1">
    <source>
        <dbReference type="EMBL" id="CAJ2646450.1"/>
    </source>
</evidence>
<gene>
    <name evidence="1" type="ORF">MILVUS5_LOCUS15160</name>
</gene>
<sequence length="122" mass="14000">MFRSNSTRRGNEKYEKLDKEFGGNNNGISNEEYLKRSISVGPSNTKAKMAMASNLGNINLQRNPTKKVSSDKEKNTHPLFNLFDFGKKKKASSKPEFARYVEYMKEGGMWDSESNKPVIYYK</sequence>
<comment type="caution">
    <text evidence="1">The sequence shown here is derived from an EMBL/GenBank/DDBJ whole genome shotgun (WGS) entry which is preliminary data.</text>
</comment>
<evidence type="ECO:0000313" key="2">
    <source>
        <dbReference type="Proteomes" id="UP001177021"/>
    </source>
</evidence>
<keyword evidence="2" id="KW-1185">Reference proteome</keyword>